<evidence type="ECO:0000313" key="2">
    <source>
        <dbReference type="EMBL" id="GGA88226.1"/>
    </source>
</evidence>
<evidence type="ECO:0000256" key="1">
    <source>
        <dbReference type="SAM" id="Phobius"/>
    </source>
</evidence>
<keyword evidence="1" id="KW-0472">Membrane</keyword>
<proteinExistence type="predicted"/>
<name>A0ABQ1HTK2_9GAMM</name>
<dbReference type="EMBL" id="BMKC01000006">
    <property type="protein sequence ID" value="GGA88226.1"/>
    <property type="molecule type" value="Genomic_DNA"/>
</dbReference>
<feature type="transmembrane region" description="Helical" evidence="1">
    <location>
        <begin position="67"/>
        <end position="89"/>
    </location>
</feature>
<reference evidence="3" key="1">
    <citation type="journal article" date="2019" name="Int. J. Syst. Evol. Microbiol.">
        <title>The Global Catalogue of Microorganisms (GCM) 10K type strain sequencing project: providing services to taxonomists for standard genome sequencing and annotation.</title>
        <authorList>
            <consortium name="The Broad Institute Genomics Platform"/>
            <consortium name="The Broad Institute Genome Sequencing Center for Infectious Disease"/>
            <person name="Wu L."/>
            <person name="Ma J."/>
        </authorList>
    </citation>
    <scope>NUCLEOTIDE SEQUENCE [LARGE SCALE GENOMIC DNA]</scope>
    <source>
        <strain evidence="3">CGMCC 1.15905</strain>
    </source>
</reference>
<feature type="transmembrane region" description="Helical" evidence="1">
    <location>
        <begin position="12"/>
        <end position="35"/>
    </location>
</feature>
<accession>A0ABQ1HTK2</accession>
<dbReference type="RefSeq" id="WP_188665846.1">
    <property type="nucleotide sequence ID" value="NZ_BMKC01000006.1"/>
</dbReference>
<gene>
    <name evidence="2" type="ORF">GCM10011521_28250</name>
</gene>
<sequence>MSSTSRTIASFIAVPAWLALSFPLMFLAYFASAFIPRLLGNFLFFWPQYLFSFRYVVAPVAGGFEPLFSPAIAPVACAFYWLAVSLGYGMLARNWPALRSLLVGFAAVVAATAILHAGFAAFGYGVQLDGP</sequence>
<comment type="caution">
    <text evidence="2">The sequence shown here is derived from an EMBL/GenBank/DDBJ whole genome shotgun (WGS) entry which is preliminary data.</text>
</comment>
<protein>
    <submittedName>
        <fullName evidence="2">Uncharacterized protein</fullName>
    </submittedName>
</protein>
<feature type="transmembrane region" description="Helical" evidence="1">
    <location>
        <begin position="101"/>
        <end position="126"/>
    </location>
</feature>
<evidence type="ECO:0000313" key="3">
    <source>
        <dbReference type="Proteomes" id="UP000623419"/>
    </source>
</evidence>
<keyword evidence="1" id="KW-1133">Transmembrane helix</keyword>
<keyword evidence="1" id="KW-0812">Transmembrane</keyword>
<keyword evidence="3" id="KW-1185">Reference proteome</keyword>
<organism evidence="2 3">
    <name type="scientific">Arenimonas soli</name>
    <dbReference type="NCBI Taxonomy" id="2269504"/>
    <lineage>
        <taxon>Bacteria</taxon>
        <taxon>Pseudomonadati</taxon>
        <taxon>Pseudomonadota</taxon>
        <taxon>Gammaproteobacteria</taxon>
        <taxon>Lysobacterales</taxon>
        <taxon>Lysobacteraceae</taxon>
        <taxon>Arenimonas</taxon>
    </lineage>
</organism>
<dbReference type="Proteomes" id="UP000623419">
    <property type="component" value="Unassembled WGS sequence"/>
</dbReference>